<evidence type="ECO:0000313" key="6">
    <source>
        <dbReference type="EMBL" id="PHN01524.1"/>
    </source>
</evidence>
<keyword evidence="2" id="KW-0106">Calcium</keyword>
<comment type="caution">
    <text evidence="6">The sequence shown here is derived from an EMBL/GenBank/DDBJ whole genome shotgun (WGS) entry which is preliminary data.</text>
</comment>
<dbReference type="PROSITE" id="PS51257">
    <property type="entry name" value="PROKAR_LIPOPROTEIN"/>
    <property type="match status" value="1"/>
</dbReference>
<dbReference type="CDD" id="cd16029">
    <property type="entry name" value="4-S"/>
    <property type="match status" value="1"/>
</dbReference>
<keyword evidence="3" id="KW-0325">Glycoprotein</keyword>
<evidence type="ECO:0000256" key="3">
    <source>
        <dbReference type="ARBA" id="ARBA00023180"/>
    </source>
</evidence>
<evidence type="ECO:0000259" key="5">
    <source>
        <dbReference type="Pfam" id="PF00884"/>
    </source>
</evidence>
<feature type="region of interest" description="Disordered" evidence="4">
    <location>
        <begin position="241"/>
        <end position="262"/>
    </location>
</feature>
<gene>
    <name evidence="6" type="ORF">CRP01_36610</name>
</gene>
<organism evidence="6 7">
    <name type="scientific">Flavilitoribacter nigricans (strain ATCC 23147 / DSM 23189 / NBRC 102662 / NCIMB 1420 / SS-2)</name>
    <name type="common">Lewinella nigricans</name>
    <dbReference type="NCBI Taxonomy" id="1122177"/>
    <lineage>
        <taxon>Bacteria</taxon>
        <taxon>Pseudomonadati</taxon>
        <taxon>Bacteroidota</taxon>
        <taxon>Saprospiria</taxon>
        <taxon>Saprospirales</taxon>
        <taxon>Lewinellaceae</taxon>
        <taxon>Flavilitoribacter</taxon>
    </lineage>
</organism>
<dbReference type="Proteomes" id="UP000223913">
    <property type="component" value="Unassembled WGS sequence"/>
</dbReference>
<dbReference type="Gene3D" id="3.40.720.10">
    <property type="entry name" value="Alkaline Phosphatase, subunit A"/>
    <property type="match status" value="1"/>
</dbReference>
<evidence type="ECO:0000256" key="2">
    <source>
        <dbReference type="ARBA" id="ARBA00022837"/>
    </source>
</evidence>
<dbReference type="PANTHER" id="PTHR10342">
    <property type="entry name" value="ARYLSULFATASE"/>
    <property type="match status" value="1"/>
</dbReference>
<evidence type="ECO:0000256" key="4">
    <source>
        <dbReference type="SAM" id="MobiDB-lite"/>
    </source>
</evidence>
<feature type="domain" description="Sulfatase N-terminal" evidence="5">
    <location>
        <begin position="31"/>
        <end position="364"/>
    </location>
</feature>
<name>A0A2D0MZ21_FLAN2</name>
<dbReference type="SUPFAM" id="SSF53649">
    <property type="entry name" value="Alkaline phosphatase-like"/>
    <property type="match status" value="1"/>
</dbReference>
<dbReference type="GO" id="GO:0046872">
    <property type="term" value="F:metal ion binding"/>
    <property type="evidence" value="ECO:0007669"/>
    <property type="project" value="UniProtKB-KW"/>
</dbReference>
<sequence>MGKRYLDFRWWTGLLLCVTVGCYAPTEDARPNILIIVADDLGWNDVSYHGSEIRTPNIDRLVAQGAELDRFYTAPICTPTRAGILSGLYPDRFGLREGVIAPRVIGGLPPEVTTMAEMLAEAGYQQRAAFGKWHLGHSSPELHPLQQGFTSFYGHYNGAIDYFTHERAGQLDWHDGYQANHDQGYTTELVTRKVIDLIHSESREQRPFFAYVAFNAPHSPMQALAEDLEAYDYDPDQPSENFPVGGSQRNEYNNPGYGQRGRGNTLRQTYSAMVSALDRGIGQILQALDSTGLAPNTLVWLLSDNGGAPNFGGDNFPLRGAKHTEWEGGVRTVAAVRWPGRISPGNKIREPIAYVDLMPTIYAAINPNNTIPTDGTNVLALFRGEEIRDRYIYLGNDALVGQKWKLNQGNLFAIESDPEEKEDVSENYPDVMKMLQEKLREFQALRSDERPALRPLDWQPPENWETW</sequence>
<protein>
    <submittedName>
        <fullName evidence="6">Arylsulfatase</fullName>
    </submittedName>
</protein>
<reference evidence="6 7" key="1">
    <citation type="submission" date="2017-10" db="EMBL/GenBank/DDBJ databases">
        <title>The draft genome sequence of Lewinella nigricans NBRC 102662.</title>
        <authorList>
            <person name="Wang K."/>
        </authorList>
    </citation>
    <scope>NUCLEOTIDE SEQUENCE [LARGE SCALE GENOMIC DNA]</scope>
    <source>
        <strain evidence="6 7">NBRC 102662</strain>
    </source>
</reference>
<keyword evidence="7" id="KW-1185">Reference proteome</keyword>
<dbReference type="InterPro" id="IPR017850">
    <property type="entry name" value="Alkaline_phosphatase_core_sf"/>
</dbReference>
<keyword evidence="1" id="KW-0479">Metal-binding</keyword>
<evidence type="ECO:0000256" key="1">
    <source>
        <dbReference type="ARBA" id="ARBA00022723"/>
    </source>
</evidence>
<dbReference type="InterPro" id="IPR000917">
    <property type="entry name" value="Sulfatase_N"/>
</dbReference>
<dbReference type="AlphaFoldDB" id="A0A2D0MZ21"/>
<dbReference type="GO" id="GO:0008484">
    <property type="term" value="F:sulfuric ester hydrolase activity"/>
    <property type="evidence" value="ECO:0007669"/>
    <property type="project" value="InterPro"/>
</dbReference>
<dbReference type="Pfam" id="PF00884">
    <property type="entry name" value="Sulfatase"/>
    <property type="match status" value="1"/>
</dbReference>
<evidence type="ECO:0000313" key="7">
    <source>
        <dbReference type="Proteomes" id="UP000223913"/>
    </source>
</evidence>
<dbReference type="PANTHER" id="PTHR10342:SF274">
    <property type="entry name" value="ARYLSULFATASE B"/>
    <property type="match status" value="1"/>
</dbReference>
<dbReference type="RefSeq" id="WP_099155058.1">
    <property type="nucleotide sequence ID" value="NZ_PDUD01000053.1"/>
</dbReference>
<proteinExistence type="predicted"/>
<dbReference type="OrthoDB" id="9764377at2"/>
<accession>A0A2D0MZ21</accession>
<dbReference type="EMBL" id="PDUD01000053">
    <property type="protein sequence ID" value="PHN01524.1"/>
    <property type="molecule type" value="Genomic_DNA"/>
</dbReference>
<dbReference type="InterPro" id="IPR047115">
    <property type="entry name" value="ARSB"/>
</dbReference>